<evidence type="ECO:0000256" key="2">
    <source>
        <dbReference type="ARBA" id="ARBA00022771"/>
    </source>
</evidence>
<evidence type="ECO:0000259" key="6">
    <source>
        <dbReference type="Pfam" id="PF01258"/>
    </source>
</evidence>
<evidence type="ECO:0000313" key="7">
    <source>
        <dbReference type="EMBL" id="EEF62015.1"/>
    </source>
</evidence>
<dbReference type="RefSeq" id="WP_007413767.1">
    <property type="nucleotide sequence ID" value="NZ_ABOX02000006.1"/>
</dbReference>
<keyword evidence="1" id="KW-0479">Metal-binding</keyword>
<dbReference type="SUPFAM" id="SSF109635">
    <property type="entry name" value="DnaK suppressor protein DksA, alpha-hairpin domain"/>
    <property type="match status" value="1"/>
</dbReference>
<keyword evidence="2" id="KW-0863">Zinc-finger</keyword>
<feature type="domain" description="Zinc finger DksA/TraR C4-type" evidence="6">
    <location>
        <begin position="115"/>
        <end position="149"/>
    </location>
</feature>
<dbReference type="STRING" id="320771.Cflav_PD6290"/>
<dbReference type="InterPro" id="IPR037187">
    <property type="entry name" value="DnaK_N"/>
</dbReference>
<feature type="region of interest" description="Disordered" evidence="5">
    <location>
        <begin position="1"/>
        <end position="32"/>
    </location>
</feature>
<dbReference type="PANTHER" id="PTHR33823">
    <property type="entry name" value="RNA POLYMERASE-BINDING TRANSCRIPTION FACTOR DKSA-RELATED"/>
    <property type="match status" value="1"/>
</dbReference>
<dbReference type="SUPFAM" id="SSF57716">
    <property type="entry name" value="Glucocorticoid receptor-like (DNA-binding domain)"/>
    <property type="match status" value="1"/>
</dbReference>
<name>B9XD69_PEDPL</name>
<evidence type="ECO:0000256" key="5">
    <source>
        <dbReference type="SAM" id="MobiDB-lite"/>
    </source>
</evidence>
<dbReference type="EMBL" id="ABOX02000006">
    <property type="protein sequence ID" value="EEF62015.1"/>
    <property type="molecule type" value="Genomic_DNA"/>
</dbReference>
<feature type="compositionally biased region" description="Basic residues" evidence="5">
    <location>
        <begin position="1"/>
        <end position="16"/>
    </location>
</feature>
<dbReference type="GO" id="GO:0008270">
    <property type="term" value="F:zinc ion binding"/>
    <property type="evidence" value="ECO:0007669"/>
    <property type="project" value="UniProtKB-KW"/>
</dbReference>
<evidence type="ECO:0000256" key="3">
    <source>
        <dbReference type="ARBA" id="ARBA00022833"/>
    </source>
</evidence>
<evidence type="ECO:0000313" key="8">
    <source>
        <dbReference type="Proteomes" id="UP000003688"/>
    </source>
</evidence>
<dbReference type="Pfam" id="PF01258">
    <property type="entry name" value="zf-dskA_traR"/>
    <property type="match status" value="1"/>
</dbReference>
<keyword evidence="8" id="KW-1185">Reference proteome</keyword>
<feature type="compositionally biased region" description="Acidic residues" evidence="5">
    <location>
        <begin position="172"/>
        <end position="184"/>
    </location>
</feature>
<feature type="region of interest" description="Disordered" evidence="5">
    <location>
        <begin position="154"/>
        <end position="184"/>
    </location>
</feature>
<protein>
    <submittedName>
        <fullName evidence="7">Transcriptional regulator, TraR/DksA family</fullName>
    </submittedName>
</protein>
<keyword evidence="3" id="KW-0862">Zinc</keyword>
<dbReference type="PROSITE" id="PS01102">
    <property type="entry name" value="ZF_DKSA_1"/>
    <property type="match status" value="1"/>
</dbReference>
<reference evidence="7 8" key="1">
    <citation type="journal article" date="2011" name="J. Bacteriol.">
        <title>Genome sequence of 'Pedosphaera parvula' Ellin514, an aerobic Verrucomicrobial isolate from pasture soil.</title>
        <authorList>
            <person name="Kant R."/>
            <person name="van Passel M.W."/>
            <person name="Sangwan P."/>
            <person name="Palva A."/>
            <person name="Lucas S."/>
            <person name="Copeland A."/>
            <person name="Lapidus A."/>
            <person name="Glavina Del Rio T."/>
            <person name="Dalin E."/>
            <person name="Tice H."/>
            <person name="Bruce D."/>
            <person name="Goodwin L."/>
            <person name="Pitluck S."/>
            <person name="Chertkov O."/>
            <person name="Larimer F.W."/>
            <person name="Land M.L."/>
            <person name="Hauser L."/>
            <person name="Brettin T.S."/>
            <person name="Detter J.C."/>
            <person name="Han S."/>
            <person name="de Vos W.M."/>
            <person name="Janssen P.H."/>
            <person name="Smidt H."/>
        </authorList>
    </citation>
    <scope>NUCLEOTIDE SEQUENCE [LARGE SCALE GENOMIC DNA]</scope>
    <source>
        <strain evidence="7 8">Ellin514</strain>
    </source>
</reference>
<organism evidence="7 8">
    <name type="scientific">Pedosphaera parvula (strain Ellin514)</name>
    <dbReference type="NCBI Taxonomy" id="320771"/>
    <lineage>
        <taxon>Bacteria</taxon>
        <taxon>Pseudomonadati</taxon>
        <taxon>Verrucomicrobiota</taxon>
        <taxon>Pedosphaerae</taxon>
        <taxon>Pedosphaerales</taxon>
        <taxon>Pedosphaeraceae</taxon>
        <taxon>Pedosphaera</taxon>
    </lineage>
</organism>
<accession>B9XD69</accession>
<comment type="caution">
    <text evidence="7">The sequence shown here is derived from an EMBL/GenBank/DDBJ whole genome shotgun (WGS) entry which is preliminary data.</text>
</comment>
<feature type="zinc finger region" description="dksA C4-type" evidence="4">
    <location>
        <begin position="119"/>
        <end position="143"/>
    </location>
</feature>
<dbReference type="PANTHER" id="PTHR33823:SF4">
    <property type="entry name" value="GENERAL STRESS PROTEIN 16O"/>
    <property type="match status" value="1"/>
</dbReference>
<gene>
    <name evidence="7" type="ORF">Cflav_PD6290</name>
</gene>
<sequence>MQKKKTHTSKQGRRVTNRPQAATGDILNPKARLEATINPKWKRHYAHLTELREHFLNKKDNLSKDANEETPSYSEHMADAGTDTYDRDFALSMLSADQSAVYEIEQAIQRIESNTYGICEMTGKPIQSERLNAIPWTRFSVEAERELERNGAANRAHLGALGSIREAGVREDETEDTEKEDEQS</sequence>
<evidence type="ECO:0000256" key="1">
    <source>
        <dbReference type="ARBA" id="ARBA00022723"/>
    </source>
</evidence>
<evidence type="ECO:0000256" key="4">
    <source>
        <dbReference type="PROSITE-ProRule" id="PRU00510"/>
    </source>
</evidence>
<dbReference type="InterPro" id="IPR000962">
    <property type="entry name" value="Znf_DskA_TraR"/>
</dbReference>
<dbReference type="PROSITE" id="PS51128">
    <property type="entry name" value="ZF_DKSA_2"/>
    <property type="match status" value="1"/>
</dbReference>
<dbReference type="AlphaFoldDB" id="B9XD69"/>
<proteinExistence type="predicted"/>
<dbReference type="Gene3D" id="1.20.120.910">
    <property type="entry name" value="DksA, coiled-coil domain"/>
    <property type="match status" value="1"/>
</dbReference>
<dbReference type="InterPro" id="IPR020458">
    <property type="entry name" value="Znf_DskA_TraR_CS"/>
</dbReference>
<dbReference type="Proteomes" id="UP000003688">
    <property type="component" value="Unassembled WGS sequence"/>
</dbReference>
<dbReference type="OrthoDB" id="9811543at2"/>
<feature type="region of interest" description="Disordered" evidence="5">
    <location>
        <begin position="60"/>
        <end position="79"/>
    </location>
</feature>